<evidence type="ECO:0000313" key="4">
    <source>
        <dbReference type="Proteomes" id="UP000305948"/>
    </source>
</evidence>
<feature type="region of interest" description="Disordered" evidence="2">
    <location>
        <begin position="314"/>
        <end position="338"/>
    </location>
</feature>
<dbReference type="EMBL" id="ML213506">
    <property type="protein sequence ID" value="TFK54356.1"/>
    <property type="molecule type" value="Genomic_DNA"/>
</dbReference>
<dbReference type="OrthoDB" id="2409325at2759"/>
<name>A0A5C3ND52_9AGAM</name>
<feature type="region of interest" description="Disordered" evidence="2">
    <location>
        <begin position="1"/>
        <end position="94"/>
    </location>
</feature>
<feature type="region of interest" description="Disordered" evidence="2">
    <location>
        <begin position="399"/>
        <end position="544"/>
    </location>
</feature>
<sequence>MPESVAQRIVPGAPPPAPLSKTQKKKRKAAKKPGDATAESPVVAIPDATAAALTEKAPEESDIKEGAVAPELVAKPESEAPQSEFKPGPSVELTQKRLKAVGKKIARIHTYSSKPPEELNDDQRKTLKTLPGLEAVQKELEEIKKALETLEQETAQDEALKAVKARQAEEQRIAEAVAETERAYAARTAELLALIRLPSLLSAGHPSTTALQLDDAEGSAVYSATDVLLGEDHDGKQHIISGFFTSEGEFNGVHFSRLLEITRTHLNPPEPASSEPEEEDVSPEEPISEAAVNGHATEPPVGVAGVPSFAPATGGFHFMQDSELEGPSFEPEENDQWTGAPEAAPEAALEAVVEEVVETVETVEVNGDVVVEESITVAITTEEPAAPAVDEGVNWADDEEGGLPSLAGLHAKFGTSGTGTPAEESASPAEAAVPSDGPHGNGAPQPGEDGFVPTRGGRGRGGRGRGGDRGGFRGRGGDRGGFRGGEGRGRGGFRGAFRGEGGERGGPRGGYRGRGSGEGEWRGGRGRPRGDRGGFHEARGAPPA</sequence>
<feature type="compositionally biased region" description="Basic and acidic residues" evidence="2">
    <location>
        <begin position="515"/>
        <end position="544"/>
    </location>
</feature>
<dbReference type="STRING" id="5364.A0A5C3ND52"/>
<feature type="compositionally biased region" description="Basic and acidic residues" evidence="2">
    <location>
        <begin position="56"/>
        <end position="65"/>
    </location>
</feature>
<evidence type="ECO:0000313" key="3">
    <source>
        <dbReference type="EMBL" id="TFK54356.1"/>
    </source>
</evidence>
<keyword evidence="4" id="KW-1185">Reference proteome</keyword>
<gene>
    <name evidence="3" type="ORF">OE88DRAFT_1717542</name>
</gene>
<dbReference type="AlphaFoldDB" id="A0A5C3ND52"/>
<accession>A0A5C3ND52</accession>
<proteinExistence type="predicted"/>
<evidence type="ECO:0000256" key="2">
    <source>
        <dbReference type="SAM" id="MobiDB-lite"/>
    </source>
</evidence>
<evidence type="ECO:0000256" key="1">
    <source>
        <dbReference type="SAM" id="Coils"/>
    </source>
</evidence>
<protein>
    <submittedName>
        <fullName evidence="3">Uncharacterized protein</fullName>
    </submittedName>
</protein>
<feature type="compositionally biased region" description="Basic and acidic residues" evidence="2">
    <location>
        <begin position="465"/>
        <end position="489"/>
    </location>
</feature>
<feature type="compositionally biased region" description="Acidic residues" evidence="2">
    <location>
        <begin position="275"/>
        <end position="287"/>
    </location>
</feature>
<dbReference type="Proteomes" id="UP000305948">
    <property type="component" value="Unassembled WGS sequence"/>
</dbReference>
<feature type="coiled-coil region" evidence="1">
    <location>
        <begin position="133"/>
        <end position="160"/>
    </location>
</feature>
<feature type="compositionally biased region" description="Basic residues" evidence="2">
    <location>
        <begin position="22"/>
        <end position="31"/>
    </location>
</feature>
<feature type="region of interest" description="Disordered" evidence="2">
    <location>
        <begin position="265"/>
        <end position="287"/>
    </location>
</feature>
<feature type="compositionally biased region" description="Low complexity" evidence="2">
    <location>
        <begin position="421"/>
        <end position="435"/>
    </location>
</feature>
<reference evidence="3 4" key="1">
    <citation type="journal article" date="2019" name="Nat. Ecol. Evol.">
        <title>Megaphylogeny resolves global patterns of mushroom evolution.</title>
        <authorList>
            <person name="Varga T."/>
            <person name="Krizsan K."/>
            <person name="Foldi C."/>
            <person name="Dima B."/>
            <person name="Sanchez-Garcia M."/>
            <person name="Sanchez-Ramirez S."/>
            <person name="Szollosi G.J."/>
            <person name="Szarkandi J.G."/>
            <person name="Papp V."/>
            <person name="Albert L."/>
            <person name="Andreopoulos W."/>
            <person name="Angelini C."/>
            <person name="Antonin V."/>
            <person name="Barry K.W."/>
            <person name="Bougher N.L."/>
            <person name="Buchanan P."/>
            <person name="Buyck B."/>
            <person name="Bense V."/>
            <person name="Catcheside P."/>
            <person name="Chovatia M."/>
            <person name="Cooper J."/>
            <person name="Damon W."/>
            <person name="Desjardin D."/>
            <person name="Finy P."/>
            <person name="Geml J."/>
            <person name="Haridas S."/>
            <person name="Hughes K."/>
            <person name="Justo A."/>
            <person name="Karasinski D."/>
            <person name="Kautmanova I."/>
            <person name="Kiss B."/>
            <person name="Kocsube S."/>
            <person name="Kotiranta H."/>
            <person name="LaButti K.M."/>
            <person name="Lechner B.E."/>
            <person name="Liimatainen K."/>
            <person name="Lipzen A."/>
            <person name="Lukacs Z."/>
            <person name="Mihaltcheva S."/>
            <person name="Morgado L.N."/>
            <person name="Niskanen T."/>
            <person name="Noordeloos M.E."/>
            <person name="Ohm R.A."/>
            <person name="Ortiz-Santana B."/>
            <person name="Ovrebo C."/>
            <person name="Racz N."/>
            <person name="Riley R."/>
            <person name="Savchenko A."/>
            <person name="Shiryaev A."/>
            <person name="Soop K."/>
            <person name="Spirin V."/>
            <person name="Szebenyi C."/>
            <person name="Tomsovsky M."/>
            <person name="Tulloss R.E."/>
            <person name="Uehling J."/>
            <person name="Grigoriev I.V."/>
            <person name="Vagvolgyi C."/>
            <person name="Papp T."/>
            <person name="Martin F.M."/>
            <person name="Miettinen O."/>
            <person name="Hibbett D.S."/>
            <person name="Nagy L.G."/>
        </authorList>
    </citation>
    <scope>NUCLEOTIDE SEQUENCE [LARGE SCALE GENOMIC DNA]</scope>
    <source>
        <strain evidence="3 4">OMC1185</strain>
    </source>
</reference>
<organism evidence="3 4">
    <name type="scientific">Heliocybe sulcata</name>
    <dbReference type="NCBI Taxonomy" id="5364"/>
    <lineage>
        <taxon>Eukaryota</taxon>
        <taxon>Fungi</taxon>
        <taxon>Dikarya</taxon>
        <taxon>Basidiomycota</taxon>
        <taxon>Agaricomycotina</taxon>
        <taxon>Agaricomycetes</taxon>
        <taxon>Gloeophyllales</taxon>
        <taxon>Gloeophyllaceae</taxon>
        <taxon>Heliocybe</taxon>
    </lineage>
</organism>
<keyword evidence="1" id="KW-0175">Coiled coil</keyword>